<dbReference type="Gene3D" id="1.10.630.10">
    <property type="entry name" value="Cytochrome P450"/>
    <property type="match status" value="1"/>
</dbReference>
<dbReference type="GO" id="GO:0004497">
    <property type="term" value="F:monooxygenase activity"/>
    <property type="evidence" value="ECO:0007669"/>
    <property type="project" value="UniProtKB-KW"/>
</dbReference>
<evidence type="ECO:0000256" key="10">
    <source>
        <dbReference type="ARBA" id="ARBA00023004"/>
    </source>
</evidence>
<evidence type="ECO:0008006" key="17">
    <source>
        <dbReference type="Google" id="ProtNLM"/>
    </source>
</evidence>
<evidence type="ECO:0000256" key="13">
    <source>
        <dbReference type="PIRSR" id="PIRSR602401-1"/>
    </source>
</evidence>
<dbReference type="PANTHER" id="PTHR46300">
    <property type="entry name" value="P450, PUTATIVE (EUROFUNG)-RELATED-RELATED"/>
    <property type="match status" value="1"/>
</dbReference>
<accession>A0A0C9UG22</accession>
<dbReference type="Proteomes" id="UP000054279">
    <property type="component" value="Unassembled WGS sequence"/>
</dbReference>
<feature type="binding site" description="axial binding residue" evidence="13">
    <location>
        <position position="59"/>
    </location>
    <ligand>
        <name>heme</name>
        <dbReference type="ChEBI" id="CHEBI:30413"/>
    </ligand>
    <ligandPart>
        <name>Fe</name>
        <dbReference type="ChEBI" id="CHEBI:18248"/>
    </ligandPart>
</feature>
<evidence type="ECO:0000256" key="6">
    <source>
        <dbReference type="ARBA" id="ARBA00022692"/>
    </source>
</evidence>
<dbReference type="InterPro" id="IPR017972">
    <property type="entry name" value="Cyt_P450_CS"/>
</dbReference>
<evidence type="ECO:0000256" key="1">
    <source>
        <dbReference type="ARBA" id="ARBA00001971"/>
    </source>
</evidence>
<dbReference type="Pfam" id="PF00067">
    <property type="entry name" value="p450"/>
    <property type="match status" value="1"/>
</dbReference>
<keyword evidence="12" id="KW-0472">Membrane</keyword>
<evidence type="ECO:0000256" key="14">
    <source>
        <dbReference type="RuleBase" id="RU000461"/>
    </source>
</evidence>
<dbReference type="PROSITE" id="PS00086">
    <property type="entry name" value="CYTOCHROME_P450"/>
    <property type="match status" value="1"/>
</dbReference>
<evidence type="ECO:0000256" key="4">
    <source>
        <dbReference type="ARBA" id="ARBA00010617"/>
    </source>
</evidence>
<dbReference type="InterPro" id="IPR036396">
    <property type="entry name" value="Cyt_P450_sf"/>
</dbReference>
<keyword evidence="6" id="KW-0812">Transmembrane</keyword>
<keyword evidence="16" id="KW-1185">Reference proteome</keyword>
<keyword evidence="9 14" id="KW-0560">Oxidoreductase</keyword>
<evidence type="ECO:0000256" key="5">
    <source>
        <dbReference type="ARBA" id="ARBA00022617"/>
    </source>
</evidence>
<keyword evidence="10 13" id="KW-0408">Iron</keyword>
<evidence type="ECO:0000256" key="11">
    <source>
        <dbReference type="ARBA" id="ARBA00023033"/>
    </source>
</evidence>
<dbReference type="SUPFAM" id="SSF48264">
    <property type="entry name" value="Cytochrome P450"/>
    <property type="match status" value="1"/>
</dbReference>
<keyword evidence="11 14" id="KW-0503">Monooxygenase</keyword>
<feature type="non-terminal residue" evidence="15">
    <location>
        <position position="136"/>
    </location>
</feature>
<dbReference type="AlphaFoldDB" id="A0A0C9UG22"/>
<evidence type="ECO:0000256" key="12">
    <source>
        <dbReference type="ARBA" id="ARBA00023136"/>
    </source>
</evidence>
<evidence type="ECO:0000256" key="3">
    <source>
        <dbReference type="ARBA" id="ARBA00005179"/>
    </source>
</evidence>
<dbReference type="GO" id="GO:0016020">
    <property type="term" value="C:membrane"/>
    <property type="evidence" value="ECO:0007669"/>
    <property type="project" value="UniProtKB-SubCell"/>
</dbReference>
<dbReference type="InterPro" id="IPR050364">
    <property type="entry name" value="Cytochrome_P450_fung"/>
</dbReference>
<comment type="similarity">
    <text evidence="4 14">Belongs to the cytochrome P450 family.</text>
</comment>
<name>A0A0C9UG22_SPHS4</name>
<keyword evidence="5 13" id="KW-0349">Heme</keyword>
<dbReference type="InterPro" id="IPR001128">
    <property type="entry name" value="Cyt_P450"/>
</dbReference>
<evidence type="ECO:0000256" key="8">
    <source>
        <dbReference type="ARBA" id="ARBA00022989"/>
    </source>
</evidence>
<dbReference type="InterPro" id="IPR002401">
    <property type="entry name" value="Cyt_P450_E_grp-I"/>
</dbReference>
<dbReference type="OrthoDB" id="2789670at2759"/>
<dbReference type="EMBL" id="KN837519">
    <property type="protein sequence ID" value="KIJ24190.1"/>
    <property type="molecule type" value="Genomic_DNA"/>
</dbReference>
<evidence type="ECO:0000256" key="9">
    <source>
        <dbReference type="ARBA" id="ARBA00023002"/>
    </source>
</evidence>
<keyword evidence="8" id="KW-1133">Transmembrane helix</keyword>
<evidence type="ECO:0000256" key="7">
    <source>
        <dbReference type="ARBA" id="ARBA00022723"/>
    </source>
</evidence>
<organism evidence="15 16">
    <name type="scientific">Sphaerobolus stellatus (strain SS14)</name>
    <dbReference type="NCBI Taxonomy" id="990650"/>
    <lineage>
        <taxon>Eukaryota</taxon>
        <taxon>Fungi</taxon>
        <taxon>Dikarya</taxon>
        <taxon>Basidiomycota</taxon>
        <taxon>Agaricomycotina</taxon>
        <taxon>Agaricomycetes</taxon>
        <taxon>Phallomycetidae</taxon>
        <taxon>Geastrales</taxon>
        <taxon>Sphaerobolaceae</taxon>
        <taxon>Sphaerobolus</taxon>
    </lineage>
</organism>
<dbReference type="PRINTS" id="PR00463">
    <property type="entry name" value="EP450I"/>
</dbReference>
<reference evidence="15 16" key="1">
    <citation type="submission" date="2014-06" db="EMBL/GenBank/DDBJ databases">
        <title>Evolutionary Origins and Diversification of the Mycorrhizal Mutualists.</title>
        <authorList>
            <consortium name="DOE Joint Genome Institute"/>
            <consortium name="Mycorrhizal Genomics Consortium"/>
            <person name="Kohler A."/>
            <person name="Kuo A."/>
            <person name="Nagy L.G."/>
            <person name="Floudas D."/>
            <person name="Copeland A."/>
            <person name="Barry K.W."/>
            <person name="Cichocki N."/>
            <person name="Veneault-Fourrey C."/>
            <person name="LaButti K."/>
            <person name="Lindquist E.A."/>
            <person name="Lipzen A."/>
            <person name="Lundell T."/>
            <person name="Morin E."/>
            <person name="Murat C."/>
            <person name="Riley R."/>
            <person name="Ohm R."/>
            <person name="Sun H."/>
            <person name="Tunlid A."/>
            <person name="Henrissat B."/>
            <person name="Grigoriev I.V."/>
            <person name="Hibbett D.S."/>
            <person name="Martin F."/>
        </authorList>
    </citation>
    <scope>NUCLEOTIDE SEQUENCE [LARGE SCALE GENOMIC DNA]</scope>
    <source>
        <strain evidence="15 16">SS14</strain>
    </source>
</reference>
<comment type="cofactor">
    <cofactor evidence="1 13">
        <name>heme</name>
        <dbReference type="ChEBI" id="CHEBI:30413"/>
    </cofactor>
</comment>
<sequence length="136" mass="15213">YRIPAGSTIFPNTWAILHDPETYPDPDVFRPERHMPDKFGNVQKDPVLMGTFGFGRRICAGKNLGDATVWLAIATLLTVFDINYALDKNGEKIDVTDALDPVGTVLCEPAPFICKIQPRSEKAEKLVRMTYVMAQE</sequence>
<evidence type="ECO:0000313" key="16">
    <source>
        <dbReference type="Proteomes" id="UP000054279"/>
    </source>
</evidence>
<keyword evidence="7 13" id="KW-0479">Metal-binding</keyword>
<comment type="subcellular location">
    <subcellularLocation>
        <location evidence="2">Membrane</location>
    </subcellularLocation>
</comment>
<evidence type="ECO:0000256" key="2">
    <source>
        <dbReference type="ARBA" id="ARBA00004370"/>
    </source>
</evidence>
<dbReference type="PANTHER" id="PTHR46300:SF2">
    <property type="entry name" value="CYTOCHROME P450 MONOOXYGENASE ALNH-RELATED"/>
    <property type="match status" value="1"/>
</dbReference>
<dbReference type="HOGENOM" id="CLU_001570_20_2_1"/>
<gene>
    <name evidence="15" type="ORF">M422DRAFT_194999</name>
</gene>
<proteinExistence type="inferred from homology"/>
<dbReference type="GO" id="GO:0020037">
    <property type="term" value="F:heme binding"/>
    <property type="evidence" value="ECO:0007669"/>
    <property type="project" value="InterPro"/>
</dbReference>
<comment type="pathway">
    <text evidence="3">Secondary metabolite biosynthesis.</text>
</comment>
<evidence type="ECO:0000313" key="15">
    <source>
        <dbReference type="EMBL" id="KIJ24190.1"/>
    </source>
</evidence>
<protein>
    <recommendedName>
        <fullName evidence="17">Cytochrome P450</fullName>
    </recommendedName>
</protein>
<dbReference type="GO" id="GO:0005506">
    <property type="term" value="F:iron ion binding"/>
    <property type="evidence" value="ECO:0007669"/>
    <property type="project" value="InterPro"/>
</dbReference>
<dbReference type="GO" id="GO:0016705">
    <property type="term" value="F:oxidoreductase activity, acting on paired donors, with incorporation or reduction of molecular oxygen"/>
    <property type="evidence" value="ECO:0007669"/>
    <property type="project" value="InterPro"/>
</dbReference>